<dbReference type="InterPro" id="IPR000223">
    <property type="entry name" value="Pept_S26A_signal_pept_1"/>
</dbReference>
<evidence type="ECO:0000256" key="2">
    <source>
        <dbReference type="ARBA" id="ARBA00009370"/>
    </source>
</evidence>
<dbReference type="SUPFAM" id="SSF51306">
    <property type="entry name" value="LexA/Signal peptidase"/>
    <property type="match status" value="1"/>
</dbReference>
<organism evidence="5 6">
    <name type="scientific">Streptomyces violaceusniger</name>
    <dbReference type="NCBI Taxonomy" id="68280"/>
    <lineage>
        <taxon>Bacteria</taxon>
        <taxon>Bacillati</taxon>
        <taxon>Actinomycetota</taxon>
        <taxon>Actinomycetes</taxon>
        <taxon>Kitasatosporales</taxon>
        <taxon>Streptomycetaceae</taxon>
        <taxon>Streptomyces</taxon>
        <taxon>Streptomyces violaceusniger group</taxon>
    </lineage>
</organism>
<dbReference type="GO" id="GO:0006465">
    <property type="term" value="P:signal peptide processing"/>
    <property type="evidence" value="ECO:0007669"/>
    <property type="project" value="InterPro"/>
</dbReference>
<dbReference type="PRINTS" id="PR00727">
    <property type="entry name" value="LEADERPTASE"/>
</dbReference>
<dbReference type="PANTHER" id="PTHR43390:SF1">
    <property type="entry name" value="CHLOROPLAST PROCESSING PEPTIDASE"/>
    <property type="match status" value="1"/>
</dbReference>
<proteinExistence type="inferred from homology"/>
<dbReference type="Pfam" id="PF10502">
    <property type="entry name" value="Peptidase_S26"/>
    <property type="match status" value="2"/>
</dbReference>
<feature type="active site" evidence="3">
    <location>
        <position position="21"/>
    </location>
</feature>
<dbReference type="InterPro" id="IPR019533">
    <property type="entry name" value="Peptidase_S26"/>
</dbReference>
<evidence type="ECO:0000256" key="1">
    <source>
        <dbReference type="ARBA" id="ARBA00004401"/>
    </source>
</evidence>
<gene>
    <name evidence="5" type="ORF">SVIO_070700</name>
</gene>
<dbReference type="RefSeq" id="WP_344594139.1">
    <property type="nucleotide sequence ID" value="NZ_BAAASO010000016.1"/>
</dbReference>
<feature type="active site" evidence="3">
    <location>
        <position position="80"/>
    </location>
</feature>
<evidence type="ECO:0000256" key="3">
    <source>
        <dbReference type="PIRSR" id="PIRSR600223-1"/>
    </source>
</evidence>
<reference evidence="5 6" key="1">
    <citation type="journal article" date="2020" name="Int. J. Syst. Evol. Microbiol.">
        <title>Reclassification of Streptomyces castelarensis and Streptomyces sporoclivatus as later heterotypic synonyms of Streptomyces antimycoticus.</title>
        <authorList>
            <person name="Komaki H."/>
            <person name="Tamura T."/>
        </authorList>
    </citation>
    <scope>NUCLEOTIDE SEQUENCE [LARGE SCALE GENOMIC DNA]</scope>
    <source>
        <strain evidence="5 6">NBRC 13459</strain>
    </source>
</reference>
<name>A0A4D4LCZ0_STRVO</name>
<feature type="domain" description="Peptidase S26" evidence="4">
    <location>
        <begin position="103"/>
        <end position="139"/>
    </location>
</feature>
<sequence>MISLFGVLRRRFVVVTVRGTSMRPAYDDGDQVLVRRDLAPARGRVVVVERPSVDRVGWRAAPVPTAAGRAMISGREWLIKRVAAAPGDPVPRDRVPALAHVPEDRIPPGRLVLLGDNVDVSFDSRLVGYFPAERVLGTVLRPLPRR</sequence>
<evidence type="ECO:0000313" key="6">
    <source>
        <dbReference type="Proteomes" id="UP000301309"/>
    </source>
</evidence>
<comment type="subcellular location">
    <subcellularLocation>
        <location evidence="1">Cell membrane</location>
        <topology evidence="1">Single-pass type II membrane protein</topology>
    </subcellularLocation>
</comment>
<comment type="similarity">
    <text evidence="2">Belongs to the peptidase S26 family.</text>
</comment>
<comment type="caution">
    <text evidence="5">The sequence shown here is derived from an EMBL/GenBank/DDBJ whole genome shotgun (WGS) entry which is preliminary data.</text>
</comment>
<keyword evidence="6" id="KW-1185">Reference proteome</keyword>
<dbReference type="CDD" id="cd06530">
    <property type="entry name" value="S26_SPase_I"/>
    <property type="match status" value="1"/>
</dbReference>
<dbReference type="GO" id="GO:0005886">
    <property type="term" value="C:plasma membrane"/>
    <property type="evidence" value="ECO:0007669"/>
    <property type="project" value="UniProtKB-SubCell"/>
</dbReference>
<evidence type="ECO:0000259" key="4">
    <source>
        <dbReference type="Pfam" id="PF10502"/>
    </source>
</evidence>
<dbReference type="PANTHER" id="PTHR43390">
    <property type="entry name" value="SIGNAL PEPTIDASE I"/>
    <property type="match status" value="1"/>
</dbReference>
<dbReference type="InterPro" id="IPR036286">
    <property type="entry name" value="LexA/Signal_pep-like_sf"/>
</dbReference>
<feature type="domain" description="Peptidase S26" evidence="4">
    <location>
        <begin position="12"/>
        <end position="91"/>
    </location>
</feature>
<dbReference type="GO" id="GO:0004252">
    <property type="term" value="F:serine-type endopeptidase activity"/>
    <property type="evidence" value="ECO:0007669"/>
    <property type="project" value="InterPro"/>
</dbReference>
<dbReference type="Proteomes" id="UP000301309">
    <property type="component" value="Unassembled WGS sequence"/>
</dbReference>
<evidence type="ECO:0000313" key="5">
    <source>
        <dbReference type="EMBL" id="GDY56447.1"/>
    </source>
</evidence>
<dbReference type="EMBL" id="BJHW01000001">
    <property type="protein sequence ID" value="GDY56447.1"/>
    <property type="molecule type" value="Genomic_DNA"/>
</dbReference>
<dbReference type="Gene3D" id="2.10.109.10">
    <property type="entry name" value="Umud Fragment, subunit A"/>
    <property type="match status" value="1"/>
</dbReference>
<protein>
    <recommendedName>
        <fullName evidence="4">Peptidase S26 domain-containing protein</fullName>
    </recommendedName>
</protein>
<dbReference type="AlphaFoldDB" id="A0A4D4LCZ0"/>
<accession>A0A4D4LCZ0</accession>